<dbReference type="Proteomes" id="UP001418222">
    <property type="component" value="Unassembled WGS sequence"/>
</dbReference>
<dbReference type="GO" id="GO:0016020">
    <property type="term" value="C:membrane"/>
    <property type="evidence" value="ECO:0007669"/>
    <property type="project" value="InterPro"/>
</dbReference>
<evidence type="ECO:0000313" key="4">
    <source>
        <dbReference type="Proteomes" id="UP001418222"/>
    </source>
</evidence>
<organism evidence="3 4">
    <name type="scientific">Platanthera zijinensis</name>
    <dbReference type="NCBI Taxonomy" id="2320716"/>
    <lineage>
        <taxon>Eukaryota</taxon>
        <taxon>Viridiplantae</taxon>
        <taxon>Streptophyta</taxon>
        <taxon>Embryophyta</taxon>
        <taxon>Tracheophyta</taxon>
        <taxon>Spermatophyta</taxon>
        <taxon>Magnoliopsida</taxon>
        <taxon>Liliopsida</taxon>
        <taxon>Asparagales</taxon>
        <taxon>Orchidaceae</taxon>
        <taxon>Orchidoideae</taxon>
        <taxon>Orchideae</taxon>
        <taxon>Orchidinae</taxon>
        <taxon>Platanthera</taxon>
    </lineage>
</organism>
<keyword evidence="3" id="KW-0813">Transport</keyword>
<feature type="domain" description="Potassium channel" evidence="2">
    <location>
        <begin position="65"/>
        <end position="112"/>
    </location>
</feature>
<evidence type="ECO:0000313" key="3">
    <source>
        <dbReference type="EMBL" id="KAK8946637.1"/>
    </source>
</evidence>
<evidence type="ECO:0000256" key="1">
    <source>
        <dbReference type="SAM" id="Phobius"/>
    </source>
</evidence>
<sequence>MQSHKTLNSLFANSSFINAFFCCFYGAILFIVLFISFFPRNSFKGLHFDDNTNSTVPKKYFIPFFIYFQVVSFTTVGYGDIVSRTCFAKIFFSIISNFGVSALSLFISSVVSDFFDYFRICVRYIVALVFIIFVLGDVVIHFTEKLHFADSMYLLIMTFTSVGYGDIHFKSFAGRLFASFWLILAMIS</sequence>
<dbReference type="GO" id="GO:0016286">
    <property type="term" value="F:small conductance calcium-activated potassium channel activity"/>
    <property type="evidence" value="ECO:0007669"/>
    <property type="project" value="InterPro"/>
</dbReference>
<dbReference type="InterPro" id="IPR013099">
    <property type="entry name" value="K_chnl_dom"/>
</dbReference>
<protein>
    <submittedName>
        <fullName evidence="3">Two-pore potassium channel 5</fullName>
    </submittedName>
</protein>
<evidence type="ECO:0000259" key="2">
    <source>
        <dbReference type="Pfam" id="PF07885"/>
    </source>
</evidence>
<keyword evidence="4" id="KW-1185">Reference proteome</keyword>
<feature type="transmembrane region" description="Helical" evidence="1">
    <location>
        <begin position="16"/>
        <end position="39"/>
    </location>
</feature>
<keyword evidence="3" id="KW-0407">Ion channel</keyword>
<reference evidence="3 4" key="1">
    <citation type="journal article" date="2022" name="Nat. Plants">
        <title>Genomes of leafy and leafless Platanthera orchids illuminate the evolution of mycoheterotrophy.</title>
        <authorList>
            <person name="Li M.H."/>
            <person name="Liu K.W."/>
            <person name="Li Z."/>
            <person name="Lu H.C."/>
            <person name="Ye Q.L."/>
            <person name="Zhang D."/>
            <person name="Wang J.Y."/>
            <person name="Li Y.F."/>
            <person name="Zhong Z.M."/>
            <person name="Liu X."/>
            <person name="Yu X."/>
            <person name="Liu D.K."/>
            <person name="Tu X.D."/>
            <person name="Liu B."/>
            <person name="Hao Y."/>
            <person name="Liao X.Y."/>
            <person name="Jiang Y.T."/>
            <person name="Sun W.H."/>
            <person name="Chen J."/>
            <person name="Chen Y.Q."/>
            <person name="Ai Y."/>
            <person name="Zhai J.W."/>
            <person name="Wu S.S."/>
            <person name="Zhou Z."/>
            <person name="Hsiao Y.Y."/>
            <person name="Wu W.L."/>
            <person name="Chen Y.Y."/>
            <person name="Lin Y.F."/>
            <person name="Hsu J.L."/>
            <person name="Li C.Y."/>
            <person name="Wang Z.W."/>
            <person name="Zhao X."/>
            <person name="Zhong W.Y."/>
            <person name="Ma X.K."/>
            <person name="Ma L."/>
            <person name="Huang J."/>
            <person name="Chen G.Z."/>
            <person name="Huang M.Z."/>
            <person name="Huang L."/>
            <person name="Peng D.H."/>
            <person name="Luo Y.B."/>
            <person name="Zou S.Q."/>
            <person name="Chen S.P."/>
            <person name="Lan S."/>
            <person name="Tsai W.C."/>
            <person name="Van de Peer Y."/>
            <person name="Liu Z.J."/>
        </authorList>
    </citation>
    <scope>NUCLEOTIDE SEQUENCE [LARGE SCALE GENOMIC DNA]</scope>
    <source>
        <strain evidence="3">Lor287</strain>
    </source>
</reference>
<dbReference type="AlphaFoldDB" id="A0AAP0G9S7"/>
<feature type="transmembrane region" description="Helical" evidence="1">
    <location>
        <begin position="60"/>
        <end position="78"/>
    </location>
</feature>
<feature type="transmembrane region" description="Helical" evidence="1">
    <location>
        <begin position="90"/>
        <end position="112"/>
    </location>
</feature>
<proteinExistence type="predicted"/>
<feature type="transmembrane region" description="Helical" evidence="1">
    <location>
        <begin position="124"/>
        <end position="143"/>
    </location>
</feature>
<dbReference type="PANTHER" id="PTHR10153">
    <property type="entry name" value="SMALL CONDUCTANCE CALCIUM-ACTIVATED POTASSIUM CHANNEL"/>
    <property type="match status" value="1"/>
</dbReference>
<gene>
    <name evidence="3" type="primary">TPK5</name>
    <name evidence="3" type="ORF">KSP39_PZI007421</name>
</gene>
<dbReference type="SUPFAM" id="SSF81324">
    <property type="entry name" value="Voltage-gated potassium channels"/>
    <property type="match status" value="2"/>
</dbReference>
<name>A0AAP0G9S7_9ASPA</name>
<dbReference type="EMBL" id="JBBWWQ010000005">
    <property type="protein sequence ID" value="KAK8946637.1"/>
    <property type="molecule type" value="Genomic_DNA"/>
</dbReference>
<feature type="domain" description="Potassium channel" evidence="2">
    <location>
        <begin position="129"/>
        <end position="185"/>
    </location>
</feature>
<keyword evidence="1" id="KW-0812">Transmembrane</keyword>
<keyword evidence="3" id="KW-0406">Ion transport</keyword>
<comment type="caution">
    <text evidence="3">The sequence shown here is derived from an EMBL/GenBank/DDBJ whole genome shotgun (WGS) entry which is preliminary data.</text>
</comment>
<keyword evidence="1" id="KW-1133">Transmembrane helix</keyword>
<dbReference type="Gene3D" id="1.10.287.70">
    <property type="match status" value="2"/>
</dbReference>
<keyword evidence="1" id="KW-0472">Membrane</keyword>
<accession>A0AAP0G9S7</accession>
<dbReference type="Pfam" id="PF07885">
    <property type="entry name" value="Ion_trans_2"/>
    <property type="match status" value="2"/>
</dbReference>
<dbReference type="InterPro" id="IPR015449">
    <property type="entry name" value="K_chnl_Ca-activ_SK"/>
</dbReference>